<dbReference type="EnsemblMetazoa" id="Aqu2.1.34789_001">
    <property type="protein sequence ID" value="Aqu2.1.34789_001"/>
    <property type="gene ID" value="Aqu2.1.34789"/>
</dbReference>
<dbReference type="AlphaFoldDB" id="A0A1X7V4P4"/>
<reference evidence="1" key="1">
    <citation type="submission" date="2017-05" db="UniProtKB">
        <authorList>
            <consortium name="EnsemblMetazoa"/>
        </authorList>
    </citation>
    <scope>IDENTIFICATION</scope>
</reference>
<name>A0A1X7V4P4_AMPQE</name>
<sequence length="146" mass="16760">MQLTNEVISVDKHSLKVKEVLKQLLLAIVSALSRHALDNHDLLQYVEAPPKEMNVIAVATHCDKYKELLKEGKEIETIETKEEMLMDIFRPIENSCKLIYQDPEAHKLFHVVDGCKAERGEYNDPVIAQISSKLKDQAYKIKVFLK</sequence>
<organism evidence="1">
    <name type="scientific">Amphimedon queenslandica</name>
    <name type="common">Sponge</name>
    <dbReference type="NCBI Taxonomy" id="400682"/>
    <lineage>
        <taxon>Eukaryota</taxon>
        <taxon>Metazoa</taxon>
        <taxon>Porifera</taxon>
        <taxon>Demospongiae</taxon>
        <taxon>Heteroscleromorpha</taxon>
        <taxon>Haplosclerida</taxon>
        <taxon>Niphatidae</taxon>
        <taxon>Amphimedon</taxon>
    </lineage>
</organism>
<evidence type="ECO:0000313" key="1">
    <source>
        <dbReference type="EnsemblMetazoa" id="Aqu2.1.34789_001"/>
    </source>
</evidence>
<proteinExistence type="predicted"/>
<protein>
    <submittedName>
        <fullName evidence="1">Uncharacterized protein</fullName>
    </submittedName>
</protein>
<dbReference type="InParanoid" id="A0A1X7V4P4"/>
<accession>A0A1X7V4P4</accession>